<proteinExistence type="predicted"/>
<dbReference type="STRING" id="1802312.A3C06_03115"/>
<dbReference type="GO" id="GO:0006401">
    <property type="term" value="P:RNA catabolic process"/>
    <property type="evidence" value="ECO:0007669"/>
    <property type="project" value="InterPro"/>
</dbReference>
<evidence type="ECO:0000313" key="1">
    <source>
        <dbReference type="EMBL" id="OHA26540.1"/>
    </source>
</evidence>
<dbReference type="Gene3D" id="3.30.2310.20">
    <property type="entry name" value="RelE-like"/>
    <property type="match status" value="1"/>
</dbReference>
<sequence length="86" mass="10318">MKILLDIRFIEDTQKLPKRTQEKLARLLRVLGQDPFSSLLHSKRLRGDLVGFLSFRITQEWRVIFYFQDTDTIQVVKIGHRKDIYK</sequence>
<protein>
    <submittedName>
        <fullName evidence="1">Uncharacterized protein</fullName>
    </submittedName>
</protein>
<gene>
    <name evidence="1" type="ORF">A3C06_03115</name>
</gene>
<dbReference type="Proteomes" id="UP000177565">
    <property type="component" value="Unassembled WGS sequence"/>
</dbReference>
<dbReference type="AlphaFoldDB" id="A0A1G2MRL6"/>
<dbReference type="SUPFAM" id="SSF143011">
    <property type="entry name" value="RelE-like"/>
    <property type="match status" value="1"/>
</dbReference>
<dbReference type="InterPro" id="IPR009614">
    <property type="entry name" value="YoeB_toxin"/>
</dbReference>
<dbReference type="InterPro" id="IPR035093">
    <property type="entry name" value="RelE/ParE_toxin_dom_sf"/>
</dbReference>
<dbReference type="EMBL" id="MHRQ01000020">
    <property type="protein sequence ID" value="OHA26540.1"/>
    <property type="molecule type" value="Genomic_DNA"/>
</dbReference>
<evidence type="ECO:0000313" key="2">
    <source>
        <dbReference type="Proteomes" id="UP000177565"/>
    </source>
</evidence>
<organism evidence="1 2">
    <name type="scientific">Candidatus Taylorbacteria bacterium RIFCSPHIGHO2_02_FULL_46_13</name>
    <dbReference type="NCBI Taxonomy" id="1802312"/>
    <lineage>
        <taxon>Bacteria</taxon>
        <taxon>Candidatus Tayloriibacteriota</taxon>
    </lineage>
</organism>
<dbReference type="Pfam" id="PF06769">
    <property type="entry name" value="YoeB_toxin"/>
    <property type="match status" value="1"/>
</dbReference>
<reference evidence="1 2" key="1">
    <citation type="journal article" date="2016" name="Nat. Commun.">
        <title>Thousands of microbial genomes shed light on interconnected biogeochemical processes in an aquifer system.</title>
        <authorList>
            <person name="Anantharaman K."/>
            <person name="Brown C.T."/>
            <person name="Hug L.A."/>
            <person name="Sharon I."/>
            <person name="Castelle C.J."/>
            <person name="Probst A.J."/>
            <person name="Thomas B.C."/>
            <person name="Singh A."/>
            <person name="Wilkins M.J."/>
            <person name="Karaoz U."/>
            <person name="Brodie E.L."/>
            <person name="Williams K.H."/>
            <person name="Hubbard S.S."/>
            <person name="Banfield J.F."/>
        </authorList>
    </citation>
    <scope>NUCLEOTIDE SEQUENCE [LARGE SCALE GENOMIC DNA]</scope>
</reference>
<dbReference type="GO" id="GO:0004519">
    <property type="term" value="F:endonuclease activity"/>
    <property type="evidence" value="ECO:0007669"/>
    <property type="project" value="InterPro"/>
</dbReference>
<name>A0A1G2MRL6_9BACT</name>
<comment type="caution">
    <text evidence="1">The sequence shown here is derived from an EMBL/GenBank/DDBJ whole genome shotgun (WGS) entry which is preliminary data.</text>
</comment>
<accession>A0A1G2MRL6</accession>